<accession>A0A9D1ZAP8</accession>
<organism evidence="15 16">
    <name type="scientific">Candidatus Borkfalkia excrementavium</name>
    <dbReference type="NCBI Taxonomy" id="2838505"/>
    <lineage>
        <taxon>Bacteria</taxon>
        <taxon>Bacillati</taxon>
        <taxon>Bacillota</taxon>
        <taxon>Clostridia</taxon>
        <taxon>Christensenellales</taxon>
        <taxon>Christensenellaceae</taxon>
        <taxon>Candidatus Borkfalkia</taxon>
    </lineage>
</organism>
<proteinExistence type="inferred from homology"/>
<evidence type="ECO:0000256" key="3">
    <source>
        <dbReference type="ARBA" id="ARBA00022694"/>
    </source>
</evidence>
<dbReference type="EMBL" id="DXCO01000020">
    <property type="protein sequence ID" value="HIY77903.1"/>
    <property type="molecule type" value="Genomic_DNA"/>
</dbReference>
<evidence type="ECO:0000256" key="8">
    <source>
        <dbReference type="ARBA" id="ARBA00022840"/>
    </source>
</evidence>
<dbReference type="PANTHER" id="PTHR47545:SF1">
    <property type="entry name" value="MULTIFUNCTIONAL CCA PROTEIN"/>
    <property type="match status" value="1"/>
</dbReference>
<keyword evidence="2 11" id="KW-0808">Transferase</keyword>
<evidence type="ECO:0000259" key="13">
    <source>
        <dbReference type="Pfam" id="PF01966"/>
    </source>
</evidence>
<keyword evidence="6" id="KW-0547">Nucleotide-binding</keyword>
<dbReference type="CDD" id="cd00077">
    <property type="entry name" value="HDc"/>
    <property type="match status" value="1"/>
</dbReference>
<protein>
    <submittedName>
        <fullName evidence="15">HD domain-containing protein</fullName>
    </submittedName>
</protein>
<dbReference type="SUPFAM" id="SSF81301">
    <property type="entry name" value="Nucleotidyltransferase"/>
    <property type="match status" value="1"/>
</dbReference>
<dbReference type="GO" id="GO:0003723">
    <property type="term" value="F:RNA binding"/>
    <property type="evidence" value="ECO:0007669"/>
    <property type="project" value="UniProtKB-KW"/>
</dbReference>
<dbReference type="GO" id="GO:0046872">
    <property type="term" value="F:metal ion binding"/>
    <property type="evidence" value="ECO:0007669"/>
    <property type="project" value="UniProtKB-KW"/>
</dbReference>
<dbReference type="Pfam" id="PF12627">
    <property type="entry name" value="PolyA_pol_RNAbd"/>
    <property type="match status" value="1"/>
</dbReference>
<evidence type="ECO:0000256" key="4">
    <source>
        <dbReference type="ARBA" id="ARBA00022695"/>
    </source>
</evidence>
<gene>
    <name evidence="15" type="ORF">H9728_02560</name>
</gene>
<dbReference type="InterPro" id="IPR002646">
    <property type="entry name" value="PolA_pol_head_dom"/>
</dbReference>
<dbReference type="InterPro" id="IPR043519">
    <property type="entry name" value="NT_sf"/>
</dbReference>
<sequence length="448" mass="50178">MKPNVPEKLYLLAKALPCPLYIVGGAVRDALAELPAAEDWDLAAPTDADEVCAAAARAGMTVNAVYRNTGTVNLSDGKRKYEFTSFRTDFYRGGEHAPMRVRFTDDIEEDAKRRDFRCNAVYFDVAAEQFCDPLGGTEDIRARIMRTTREAGEVFSEDGLRLMRLARLSAQLGFAPDENCLAGAVENAEKIRKIAAERIFAELTLLLHADEKYGRPRAQYEGLKILDETRVLDEILPELAAGRGMRQRSDFHAHDVLEHSLRACGYADKKVRLSALLHDIGKPYCMRTNGKYHGHDAEGMRIGRTVLERLKAPKKQAETVVRLIGTHMYDLDGRARESKIRAFIQKNHDIYPLILLVKQADYSACKDDLSVCPTLLKWADIYRKMQSEGVPFSLKELKIGGNDLADILPPQKRGKVLAALLAECAYDGRKNDKNYLMAQAARLAAKEE</sequence>
<evidence type="ECO:0000256" key="6">
    <source>
        <dbReference type="ARBA" id="ARBA00022741"/>
    </source>
</evidence>
<dbReference type="InterPro" id="IPR032828">
    <property type="entry name" value="PolyA_RNA-bd"/>
</dbReference>
<dbReference type="InterPro" id="IPR050124">
    <property type="entry name" value="tRNA_CCA-adding_enzyme"/>
</dbReference>
<dbReference type="PANTHER" id="PTHR47545">
    <property type="entry name" value="MULTIFUNCTIONAL CCA PROTEIN"/>
    <property type="match status" value="1"/>
</dbReference>
<evidence type="ECO:0000256" key="9">
    <source>
        <dbReference type="ARBA" id="ARBA00022842"/>
    </source>
</evidence>
<comment type="cofactor">
    <cofactor evidence="1">
        <name>Mg(2+)</name>
        <dbReference type="ChEBI" id="CHEBI:18420"/>
    </cofactor>
</comment>
<evidence type="ECO:0000256" key="1">
    <source>
        <dbReference type="ARBA" id="ARBA00001946"/>
    </source>
</evidence>
<name>A0A9D1ZAP8_9FIRM</name>
<comment type="similarity">
    <text evidence="11">Belongs to the tRNA nucleotidyltransferase/poly(A) polymerase family.</text>
</comment>
<evidence type="ECO:0000259" key="14">
    <source>
        <dbReference type="Pfam" id="PF12627"/>
    </source>
</evidence>
<evidence type="ECO:0000256" key="7">
    <source>
        <dbReference type="ARBA" id="ARBA00022800"/>
    </source>
</evidence>
<dbReference type="Gene3D" id="3.30.460.10">
    <property type="entry name" value="Beta Polymerase, domain 2"/>
    <property type="match status" value="1"/>
</dbReference>
<keyword evidence="9" id="KW-0460">Magnesium</keyword>
<evidence type="ECO:0000256" key="2">
    <source>
        <dbReference type="ARBA" id="ARBA00022679"/>
    </source>
</evidence>
<dbReference type="GO" id="GO:0016779">
    <property type="term" value="F:nucleotidyltransferase activity"/>
    <property type="evidence" value="ECO:0007669"/>
    <property type="project" value="UniProtKB-KW"/>
</dbReference>
<reference evidence="15" key="1">
    <citation type="journal article" date="2021" name="PeerJ">
        <title>Extensive microbial diversity within the chicken gut microbiome revealed by metagenomics and culture.</title>
        <authorList>
            <person name="Gilroy R."/>
            <person name="Ravi A."/>
            <person name="Getino M."/>
            <person name="Pursley I."/>
            <person name="Horton D.L."/>
            <person name="Alikhan N.F."/>
            <person name="Baker D."/>
            <person name="Gharbi K."/>
            <person name="Hall N."/>
            <person name="Watson M."/>
            <person name="Adriaenssens E.M."/>
            <person name="Foster-Nyarko E."/>
            <person name="Jarju S."/>
            <person name="Secka A."/>
            <person name="Antonio M."/>
            <person name="Oren A."/>
            <person name="Chaudhuri R.R."/>
            <person name="La Ragione R."/>
            <person name="Hildebrand F."/>
            <person name="Pallen M.J."/>
        </authorList>
    </citation>
    <scope>NUCLEOTIDE SEQUENCE</scope>
    <source>
        <strain evidence="15">CHK199-9574</strain>
    </source>
</reference>
<dbReference type="Gene3D" id="1.10.3090.10">
    <property type="entry name" value="cca-adding enzyme, domain 2"/>
    <property type="match status" value="1"/>
</dbReference>
<comment type="caution">
    <text evidence="15">The sequence shown here is derived from an EMBL/GenBank/DDBJ whole genome shotgun (WGS) entry which is preliminary data.</text>
</comment>
<keyword evidence="8" id="KW-0067">ATP-binding</keyword>
<keyword evidence="3" id="KW-0819">tRNA processing</keyword>
<keyword evidence="10 11" id="KW-0694">RNA-binding</keyword>
<dbReference type="AlphaFoldDB" id="A0A9D1ZAP8"/>
<evidence type="ECO:0000313" key="16">
    <source>
        <dbReference type="Proteomes" id="UP000824135"/>
    </source>
</evidence>
<dbReference type="InterPro" id="IPR003607">
    <property type="entry name" value="HD/PDEase_dom"/>
</dbReference>
<dbReference type="GO" id="GO:0005524">
    <property type="term" value="F:ATP binding"/>
    <property type="evidence" value="ECO:0007669"/>
    <property type="project" value="UniProtKB-KW"/>
</dbReference>
<evidence type="ECO:0000313" key="15">
    <source>
        <dbReference type="EMBL" id="HIY77903.1"/>
    </source>
</evidence>
<evidence type="ECO:0000256" key="10">
    <source>
        <dbReference type="ARBA" id="ARBA00022884"/>
    </source>
</evidence>
<dbReference type="GO" id="GO:0008033">
    <property type="term" value="P:tRNA processing"/>
    <property type="evidence" value="ECO:0007669"/>
    <property type="project" value="UniProtKB-KW"/>
</dbReference>
<reference evidence="15" key="2">
    <citation type="submission" date="2021-04" db="EMBL/GenBank/DDBJ databases">
        <authorList>
            <person name="Gilroy R."/>
        </authorList>
    </citation>
    <scope>NUCLEOTIDE SEQUENCE</scope>
    <source>
        <strain evidence="15">CHK199-9574</strain>
    </source>
</reference>
<evidence type="ECO:0000256" key="11">
    <source>
        <dbReference type="RuleBase" id="RU003953"/>
    </source>
</evidence>
<feature type="domain" description="Poly A polymerase head" evidence="12">
    <location>
        <begin position="20"/>
        <end position="146"/>
    </location>
</feature>
<dbReference type="Pfam" id="PF01966">
    <property type="entry name" value="HD"/>
    <property type="match status" value="1"/>
</dbReference>
<evidence type="ECO:0000256" key="5">
    <source>
        <dbReference type="ARBA" id="ARBA00022723"/>
    </source>
</evidence>
<keyword evidence="5" id="KW-0479">Metal-binding</keyword>
<feature type="domain" description="tRNA nucleotidyltransferase/poly(A) polymerase RNA and SrmB- binding" evidence="14">
    <location>
        <begin position="173"/>
        <end position="241"/>
    </location>
</feature>
<dbReference type="Pfam" id="PF01743">
    <property type="entry name" value="PolyA_pol"/>
    <property type="match status" value="1"/>
</dbReference>
<dbReference type="InterPro" id="IPR006674">
    <property type="entry name" value="HD_domain"/>
</dbReference>
<keyword evidence="4" id="KW-0548">Nucleotidyltransferase</keyword>
<keyword evidence="7" id="KW-0692">RNA repair</keyword>
<evidence type="ECO:0000259" key="12">
    <source>
        <dbReference type="Pfam" id="PF01743"/>
    </source>
</evidence>
<dbReference type="SUPFAM" id="SSF81891">
    <property type="entry name" value="Poly A polymerase C-terminal region-like"/>
    <property type="match status" value="1"/>
</dbReference>
<dbReference type="Proteomes" id="UP000824135">
    <property type="component" value="Unassembled WGS sequence"/>
</dbReference>
<feature type="domain" description="HD" evidence="13">
    <location>
        <begin position="268"/>
        <end position="362"/>
    </location>
</feature>
<dbReference type="GO" id="GO:0042245">
    <property type="term" value="P:RNA repair"/>
    <property type="evidence" value="ECO:0007669"/>
    <property type="project" value="UniProtKB-KW"/>
</dbReference>